<name>A0ABX1S8D1_9PSEU</name>
<evidence type="ECO:0000259" key="2">
    <source>
        <dbReference type="Pfam" id="PF00561"/>
    </source>
</evidence>
<dbReference type="PANTHER" id="PTHR43798">
    <property type="entry name" value="MONOACYLGLYCEROL LIPASE"/>
    <property type="match status" value="1"/>
</dbReference>
<feature type="domain" description="AB hydrolase-1" evidence="2">
    <location>
        <begin position="177"/>
        <end position="310"/>
    </location>
</feature>
<sequence>MQPQHPERVGVHGADQGLPGGAEPARGDVERGIVDQLGQPLAQLSRGAPAADEQQDPLGRHTRPHPARDGLQQQRRLAGARAADHPQQAGAVLQDPARHVVPPGFGDLGAGPPDELGHRAGACTRAGARTIGEGHDGDATTCHRQFERSPRFGTITIVSESARRLHVHTYGTPSGIPVLALHGVTGHGARWQPLADALPELRWIGVDLRGHGRSPWSPPWSIEQHVADALAVLDRLKIEDVAVVGHSFGGAVAVHLARAAPDRVERLVLLDPAIGLDPDDMLETAEETRADESYPDIDAARADKAERWEGISPDLVEAEVAAHLAHLGDRWEWRYCRSAVVTAWSEMARPAPTPPPGTPTLLMPALQADFVEQAWVDRCRAELGDALTVAEVDAGHMLYMERTAEVAKHIHEFIVG</sequence>
<feature type="region of interest" description="Disordered" evidence="1">
    <location>
        <begin position="1"/>
        <end position="92"/>
    </location>
</feature>
<dbReference type="SUPFAM" id="SSF53474">
    <property type="entry name" value="alpha/beta-Hydrolases"/>
    <property type="match status" value="1"/>
</dbReference>
<proteinExistence type="predicted"/>
<dbReference type="EMBL" id="JAAXLA010000009">
    <property type="protein sequence ID" value="NMH97142.1"/>
    <property type="molecule type" value="Genomic_DNA"/>
</dbReference>
<organism evidence="3 4">
    <name type="scientific">Pseudonocardia acidicola</name>
    <dbReference type="NCBI Taxonomy" id="2724939"/>
    <lineage>
        <taxon>Bacteria</taxon>
        <taxon>Bacillati</taxon>
        <taxon>Actinomycetota</taxon>
        <taxon>Actinomycetes</taxon>
        <taxon>Pseudonocardiales</taxon>
        <taxon>Pseudonocardiaceae</taxon>
        <taxon>Pseudonocardia</taxon>
    </lineage>
</organism>
<keyword evidence="4" id="KW-1185">Reference proteome</keyword>
<comment type="caution">
    <text evidence="3">The sequence shown here is derived from an EMBL/GenBank/DDBJ whole genome shotgun (WGS) entry which is preliminary data.</text>
</comment>
<dbReference type="Gene3D" id="3.40.50.1820">
    <property type="entry name" value="alpha/beta hydrolase"/>
    <property type="match status" value="1"/>
</dbReference>
<dbReference type="InterPro" id="IPR029058">
    <property type="entry name" value="AB_hydrolase_fold"/>
</dbReference>
<dbReference type="Proteomes" id="UP000820669">
    <property type="component" value="Unassembled WGS sequence"/>
</dbReference>
<dbReference type="InterPro" id="IPR000639">
    <property type="entry name" value="Epox_hydrolase-like"/>
</dbReference>
<dbReference type="InterPro" id="IPR050266">
    <property type="entry name" value="AB_hydrolase_sf"/>
</dbReference>
<feature type="compositionally biased region" description="Basic and acidic residues" evidence="1">
    <location>
        <begin position="1"/>
        <end position="10"/>
    </location>
</feature>
<dbReference type="Pfam" id="PF00561">
    <property type="entry name" value="Abhydrolase_1"/>
    <property type="match status" value="1"/>
</dbReference>
<gene>
    <name evidence="3" type="ORF">HF526_07405</name>
</gene>
<dbReference type="PANTHER" id="PTHR43798:SF33">
    <property type="entry name" value="HYDROLASE, PUTATIVE (AFU_ORTHOLOGUE AFUA_2G14860)-RELATED"/>
    <property type="match status" value="1"/>
</dbReference>
<evidence type="ECO:0000313" key="4">
    <source>
        <dbReference type="Proteomes" id="UP000820669"/>
    </source>
</evidence>
<dbReference type="InterPro" id="IPR000073">
    <property type="entry name" value="AB_hydrolase_1"/>
</dbReference>
<keyword evidence="3" id="KW-0378">Hydrolase</keyword>
<accession>A0ABX1S8D1</accession>
<evidence type="ECO:0000256" key="1">
    <source>
        <dbReference type="SAM" id="MobiDB-lite"/>
    </source>
</evidence>
<dbReference type="GO" id="GO:0016787">
    <property type="term" value="F:hydrolase activity"/>
    <property type="evidence" value="ECO:0007669"/>
    <property type="project" value="UniProtKB-KW"/>
</dbReference>
<feature type="compositionally biased region" description="Low complexity" evidence="1">
    <location>
        <begin position="70"/>
        <end position="81"/>
    </location>
</feature>
<evidence type="ECO:0000313" key="3">
    <source>
        <dbReference type="EMBL" id="NMH97142.1"/>
    </source>
</evidence>
<dbReference type="PRINTS" id="PR00111">
    <property type="entry name" value="ABHYDROLASE"/>
</dbReference>
<reference evidence="3 4" key="1">
    <citation type="submission" date="2020-04" db="EMBL/GenBank/DDBJ databases">
        <authorList>
            <person name="Klaysubun C."/>
            <person name="Duangmal K."/>
            <person name="Lipun K."/>
        </authorList>
    </citation>
    <scope>NUCLEOTIDE SEQUENCE [LARGE SCALE GENOMIC DNA]</scope>
    <source>
        <strain evidence="3 4">K10HN5</strain>
    </source>
</reference>
<dbReference type="PRINTS" id="PR00412">
    <property type="entry name" value="EPOXHYDRLASE"/>
</dbReference>
<protein>
    <submittedName>
        <fullName evidence="3">Alpha/beta hydrolase</fullName>
    </submittedName>
</protein>